<dbReference type="AlphaFoldDB" id="A0AAP0JQD7"/>
<sequence>MDYMGRFIQLSPYARGSADSDTDLVYYFTEGLLPEVGGFVVYNEPGTLQRAYKRSLAREN</sequence>
<evidence type="ECO:0000313" key="2">
    <source>
        <dbReference type="Proteomes" id="UP001417504"/>
    </source>
</evidence>
<organism evidence="1 2">
    <name type="scientific">Stephania japonica</name>
    <dbReference type="NCBI Taxonomy" id="461633"/>
    <lineage>
        <taxon>Eukaryota</taxon>
        <taxon>Viridiplantae</taxon>
        <taxon>Streptophyta</taxon>
        <taxon>Embryophyta</taxon>
        <taxon>Tracheophyta</taxon>
        <taxon>Spermatophyta</taxon>
        <taxon>Magnoliopsida</taxon>
        <taxon>Ranunculales</taxon>
        <taxon>Menispermaceae</taxon>
        <taxon>Menispermoideae</taxon>
        <taxon>Cissampelideae</taxon>
        <taxon>Stephania</taxon>
    </lineage>
</organism>
<evidence type="ECO:0000313" key="1">
    <source>
        <dbReference type="EMBL" id="KAK9138268.1"/>
    </source>
</evidence>
<keyword evidence="2" id="KW-1185">Reference proteome</keyword>
<dbReference type="EMBL" id="JBBNAE010000003">
    <property type="protein sequence ID" value="KAK9138268.1"/>
    <property type="molecule type" value="Genomic_DNA"/>
</dbReference>
<accession>A0AAP0JQD7</accession>
<protein>
    <submittedName>
        <fullName evidence="1">Uncharacterized protein</fullName>
    </submittedName>
</protein>
<proteinExistence type="predicted"/>
<dbReference type="Proteomes" id="UP001417504">
    <property type="component" value="Unassembled WGS sequence"/>
</dbReference>
<name>A0AAP0JQD7_9MAGN</name>
<reference evidence="1 2" key="1">
    <citation type="submission" date="2024-01" db="EMBL/GenBank/DDBJ databases">
        <title>Genome assemblies of Stephania.</title>
        <authorList>
            <person name="Yang L."/>
        </authorList>
    </citation>
    <scope>NUCLEOTIDE SEQUENCE [LARGE SCALE GENOMIC DNA]</scope>
    <source>
        <strain evidence="1">QJT</strain>
        <tissue evidence="1">Leaf</tissue>
    </source>
</reference>
<comment type="caution">
    <text evidence="1">The sequence shown here is derived from an EMBL/GenBank/DDBJ whole genome shotgun (WGS) entry which is preliminary data.</text>
</comment>
<gene>
    <name evidence="1" type="ORF">Sjap_008862</name>
</gene>